<protein>
    <submittedName>
        <fullName evidence="2">Uncharacterized protein</fullName>
    </submittedName>
</protein>
<organism evidence="2 3">
    <name type="scientific">Montanilutibacter psychrotolerans</name>
    <dbReference type="NCBI Taxonomy" id="1327343"/>
    <lineage>
        <taxon>Bacteria</taxon>
        <taxon>Pseudomonadati</taxon>
        <taxon>Pseudomonadota</taxon>
        <taxon>Gammaproteobacteria</taxon>
        <taxon>Lysobacterales</taxon>
        <taxon>Lysobacteraceae</taxon>
        <taxon>Montanilutibacter</taxon>
    </lineage>
</organism>
<feature type="chain" id="PRO_5018142304" evidence="1">
    <location>
        <begin position="25"/>
        <end position="150"/>
    </location>
</feature>
<sequence length="150" mass="16902">MEIVMKVLCSIALASLLVIAPAAAQIGTPGFTVKSILENQREIRTETERRSGAYTRFGESALSQMHSAQDRIFHLLEGVQAIEQLNDEQQVQLVNAIEEVKAVIANNEASRLECWREPKTGTTMREKRCATVAERARIRMESQDWKNETD</sequence>
<keyword evidence="1" id="KW-0732">Signal</keyword>
<feature type="signal peptide" evidence="1">
    <location>
        <begin position="1"/>
        <end position="24"/>
    </location>
</feature>
<accession>A0A3M8SZA7</accession>
<dbReference type="Proteomes" id="UP000267049">
    <property type="component" value="Unassembled WGS sequence"/>
</dbReference>
<evidence type="ECO:0000313" key="3">
    <source>
        <dbReference type="Proteomes" id="UP000267049"/>
    </source>
</evidence>
<proteinExistence type="predicted"/>
<name>A0A3M8SZA7_9GAMM</name>
<reference evidence="2 3" key="1">
    <citation type="submission" date="2018-11" db="EMBL/GenBank/DDBJ databases">
        <title>Lysobacter cryohumiis sp. nov., isolated from soil in the Tianshan Mountains, Xinjiang, China.</title>
        <authorList>
            <person name="Luo Y."/>
            <person name="Sheng H."/>
        </authorList>
    </citation>
    <scope>NUCLEOTIDE SEQUENCE [LARGE SCALE GENOMIC DNA]</scope>
    <source>
        <strain evidence="2 3">ZS60</strain>
    </source>
</reference>
<evidence type="ECO:0000313" key="2">
    <source>
        <dbReference type="EMBL" id="RNF83862.1"/>
    </source>
</evidence>
<evidence type="ECO:0000256" key="1">
    <source>
        <dbReference type="SAM" id="SignalP"/>
    </source>
</evidence>
<keyword evidence="3" id="KW-1185">Reference proteome</keyword>
<dbReference type="AlphaFoldDB" id="A0A3M8SZA7"/>
<gene>
    <name evidence="2" type="ORF">EER27_10935</name>
</gene>
<dbReference type="EMBL" id="RIBS01000004">
    <property type="protein sequence ID" value="RNF83862.1"/>
    <property type="molecule type" value="Genomic_DNA"/>
</dbReference>
<comment type="caution">
    <text evidence="2">The sequence shown here is derived from an EMBL/GenBank/DDBJ whole genome shotgun (WGS) entry which is preliminary data.</text>
</comment>